<proteinExistence type="predicted"/>
<evidence type="ECO:0000313" key="1">
    <source>
        <dbReference type="EMBL" id="TDL42463.1"/>
    </source>
</evidence>
<protein>
    <submittedName>
        <fullName evidence="1">Uncharacterized protein</fullName>
    </submittedName>
</protein>
<dbReference type="Proteomes" id="UP000295163">
    <property type="component" value="Unassembled WGS sequence"/>
</dbReference>
<dbReference type="EMBL" id="SMZT01000004">
    <property type="protein sequence ID" value="TDL42463.1"/>
    <property type="molecule type" value="Genomic_DNA"/>
</dbReference>
<evidence type="ECO:0000313" key="2">
    <source>
        <dbReference type="Proteomes" id="UP000295163"/>
    </source>
</evidence>
<gene>
    <name evidence="1" type="ORF">E2R59_10990</name>
</gene>
<accession>A0A4R5YGN6</accession>
<dbReference type="GeneID" id="64347942"/>
<organism evidence="1 2">
    <name type="scientific">Kocuria rosea</name>
    <name type="common">Deinococcus erythromyxa</name>
    <name type="synonym">Micrococcus rubens</name>
    <dbReference type="NCBI Taxonomy" id="1275"/>
    <lineage>
        <taxon>Bacteria</taxon>
        <taxon>Bacillati</taxon>
        <taxon>Actinomycetota</taxon>
        <taxon>Actinomycetes</taxon>
        <taxon>Micrococcales</taxon>
        <taxon>Micrococcaceae</taxon>
        <taxon>Kocuria</taxon>
    </lineage>
</organism>
<reference evidence="1 2" key="1">
    <citation type="submission" date="2019-03" db="EMBL/GenBank/DDBJ databases">
        <title>Genome Sequencing and Assembly of Various Microbes Isolated from Partially Reclaimed Soil and Acid Mine Drainage (AMD) Site.</title>
        <authorList>
            <person name="Steinbock B."/>
            <person name="Bechtold R."/>
            <person name="Sevigny J.L."/>
            <person name="Thomas D."/>
            <person name="Cuthill L.R."/>
            <person name="Aveiro Johannsen E.J."/>
            <person name="Thomas K."/>
            <person name="Ghosh A."/>
        </authorList>
    </citation>
    <scope>NUCLEOTIDE SEQUENCE [LARGE SCALE GENOMIC DNA]</scope>
    <source>
        <strain evidence="1 2">S-A3</strain>
    </source>
</reference>
<sequence length="220" mass="24387">MHNFDTDGLLPEVPFDSVTKIQEVLDAGEIELNLEDLTPAQLASKARAYNVFAHVLQMLHDPEGSPPQKDDYLIPIRHHWTTPLAEALKWSDLCAGVSDDDAHRETGLIAHLMGFREPNDMGRVSALSNMLMGFLIIDEFSDPSYPTGDPSLDEKLRRLISILELTFSGARLLDGDVEEHGELQPLRMEARLAKIGYNVKNVEGTGTFVRVGGIRLTPEG</sequence>
<name>A0A4R5YGN6_KOCRO</name>
<comment type="caution">
    <text evidence="1">The sequence shown here is derived from an EMBL/GenBank/DDBJ whole genome shotgun (WGS) entry which is preliminary data.</text>
</comment>
<dbReference type="AlphaFoldDB" id="A0A4R5YGN6"/>
<dbReference type="RefSeq" id="WP_133410571.1">
    <property type="nucleotide sequence ID" value="NZ_SMZT01000004.1"/>
</dbReference>